<organism evidence="1">
    <name type="scientific">marine metagenome</name>
    <dbReference type="NCBI Taxonomy" id="408172"/>
    <lineage>
        <taxon>unclassified sequences</taxon>
        <taxon>metagenomes</taxon>
        <taxon>ecological metagenomes</taxon>
    </lineage>
</organism>
<gene>
    <name evidence="1" type="ORF">METZ01_LOCUS424872</name>
</gene>
<dbReference type="EMBL" id="UINC01168798">
    <property type="protein sequence ID" value="SVD72018.1"/>
    <property type="molecule type" value="Genomic_DNA"/>
</dbReference>
<reference evidence="1" key="1">
    <citation type="submission" date="2018-05" db="EMBL/GenBank/DDBJ databases">
        <authorList>
            <person name="Lanie J.A."/>
            <person name="Ng W.-L."/>
            <person name="Kazmierczak K.M."/>
            <person name="Andrzejewski T.M."/>
            <person name="Davidsen T.M."/>
            <person name="Wayne K.J."/>
            <person name="Tettelin H."/>
            <person name="Glass J.I."/>
            <person name="Rusch D."/>
            <person name="Podicherti R."/>
            <person name="Tsui H.-C.T."/>
            <person name="Winkler M.E."/>
        </authorList>
    </citation>
    <scope>NUCLEOTIDE SEQUENCE</scope>
</reference>
<dbReference type="AlphaFoldDB" id="A0A382XNX7"/>
<accession>A0A382XNX7</accession>
<sequence>VTQETDLVSQSEAETQSADASCAYVRVDGTRCPGQIEGDGKLCF</sequence>
<feature type="non-terminal residue" evidence="1">
    <location>
        <position position="1"/>
    </location>
</feature>
<proteinExistence type="predicted"/>
<feature type="non-terminal residue" evidence="1">
    <location>
        <position position="44"/>
    </location>
</feature>
<name>A0A382XNX7_9ZZZZ</name>
<evidence type="ECO:0000313" key="1">
    <source>
        <dbReference type="EMBL" id="SVD72018.1"/>
    </source>
</evidence>
<protein>
    <submittedName>
        <fullName evidence="1">Uncharacterized protein</fullName>
    </submittedName>
</protein>